<protein>
    <submittedName>
        <fullName evidence="2">Uncharacterized protein</fullName>
    </submittedName>
</protein>
<accession>A0A6J5L578</accession>
<dbReference type="EMBL" id="LR796237">
    <property type="protein sequence ID" value="CAB4129564.1"/>
    <property type="molecule type" value="Genomic_DNA"/>
</dbReference>
<sequence length="80" mass="9448">MKTLNELTDHNQKLPSPKWMETIDENERYQFYLQVKKSLPVHALYGDTTALESAIEEYERKRESTNDQQGTVGDTSRTRW</sequence>
<proteinExistence type="predicted"/>
<evidence type="ECO:0000313" key="2">
    <source>
        <dbReference type="EMBL" id="CAB4129564.1"/>
    </source>
</evidence>
<feature type="region of interest" description="Disordered" evidence="1">
    <location>
        <begin position="57"/>
        <end position="80"/>
    </location>
</feature>
<feature type="compositionally biased region" description="Polar residues" evidence="1">
    <location>
        <begin position="66"/>
        <end position="80"/>
    </location>
</feature>
<name>A0A6J5L578_9CAUD</name>
<evidence type="ECO:0000256" key="1">
    <source>
        <dbReference type="SAM" id="MobiDB-lite"/>
    </source>
</evidence>
<organism evidence="2">
    <name type="scientific">uncultured Caudovirales phage</name>
    <dbReference type="NCBI Taxonomy" id="2100421"/>
    <lineage>
        <taxon>Viruses</taxon>
        <taxon>Duplodnaviria</taxon>
        <taxon>Heunggongvirae</taxon>
        <taxon>Uroviricota</taxon>
        <taxon>Caudoviricetes</taxon>
        <taxon>Peduoviridae</taxon>
        <taxon>Maltschvirus</taxon>
        <taxon>Maltschvirus maltsch</taxon>
    </lineage>
</organism>
<reference evidence="2" key="1">
    <citation type="submission" date="2020-04" db="EMBL/GenBank/DDBJ databases">
        <authorList>
            <person name="Chiriac C."/>
            <person name="Salcher M."/>
            <person name="Ghai R."/>
            <person name="Kavagutti S V."/>
        </authorList>
    </citation>
    <scope>NUCLEOTIDE SEQUENCE</scope>
</reference>
<gene>
    <name evidence="2" type="ORF">UFOVP116_41</name>
</gene>